<accession>A0ABQ9IAC5</accession>
<sequence length="83" mass="9321">MMSDLKEAFARVITRKEMRCAQSLIDHFAKMCFVQGLANEKVQLVVRSKIQDFRGLCDAVEAALEEESNVASVLEKQWGTGIT</sequence>
<reference evidence="1 2" key="1">
    <citation type="submission" date="2023-02" db="EMBL/GenBank/DDBJ databases">
        <title>LHISI_Scaffold_Assembly.</title>
        <authorList>
            <person name="Stuart O.P."/>
            <person name="Cleave R."/>
            <person name="Magrath M.J.L."/>
            <person name="Mikheyev A.S."/>
        </authorList>
    </citation>
    <scope>NUCLEOTIDE SEQUENCE [LARGE SCALE GENOMIC DNA]</scope>
    <source>
        <strain evidence="1">Daus_M_001</strain>
        <tissue evidence="1">Leg muscle</tissue>
    </source>
</reference>
<proteinExistence type="predicted"/>
<keyword evidence="2" id="KW-1185">Reference proteome</keyword>
<gene>
    <name evidence="1" type="ORF">PR048_005862</name>
</gene>
<name>A0ABQ9IAC5_9NEOP</name>
<evidence type="ECO:0000313" key="2">
    <source>
        <dbReference type="Proteomes" id="UP001159363"/>
    </source>
</evidence>
<dbReference type="EMBL" id="JARBHB010000002">
    <property type="protein sequence ID" value="KAJ8893271.1"/>
    <property type="molecule type" value="Genomic_DNA"/>
</dbReference>
<evidence type="ECO:0000313" key="1">
    <source>
        <dbReference type="EMBL" id="KAJ8893271.1"/>
    </source>
</evidence>
<comment type="caution">
    <text evidence="1">The sequence shown here is derived from an EMBL/GenBank/DDBJ whole genome shotgun (WGS) entry which is preliminary data.</text>
</comment>
<protein>
    <submittedName>
        <fullName evidence="1">Uncharacterized protein</fullName>
    </submittedName>
</protein>
<dbReference type="Proteomes" id="UP001159363">
    <property type="component" value="Chromosome 2"/>
</dbReference>
<organism evidence="1 2">
    <name type="scientific">Dryococelus australis</name>
    <dbReference type="NCBI Taxonomy" id="614101"/>
    <lineage>
        <taxon>Eukaryota</taxon>
        <taxon>Metazoa</taxon>
        <taxon>Ecdysozoa</taxon>
        <taxon>Arthropoda</taxon>
        <taxon>Hexapoda</taxon>
        <taxon>Insecta</taxon>
        <taxon>Pterygota</taxon>
        <taxon>Neoptera</taxon>
        <taxon>Polyneoptera</taxon>
        <taxon>Phasmatodea</taxon>
        <taxon>Verophasmatodea</taxon>
        <taxon>Anareolatae</taxon>
        <taxon>Phasmatidae</taxon>
        <taxon>Eurycanthinae</taxon>
        <taxon>Dryococelus</taxon>
    </lineage>
</organism>